<proteinExistence type="predicted"/>
<evidence type="ECO:0000256" key="2">
    <source>
        <dbReference type="ARBA" id="ARBA00022448"/>
    </source>
</evidence>
<dbReference type="Gene3D" id="3.30.70.1450">
    <property type="entry name" value="Regulator of K+ conductance, C-terminal domain"/>
    <property type="match status" value="2"/>
</dbReference>
<feature type="transmembrane region" description="Helical" evidence="7">
    <location>
        <begin position="477"/>
        <end position="498"/>
    </location>
</feature>
<protein>
    <submittedName>
        <fullName evidence="9">SLC13 family permease</fullName>
    </submittedName>
</protein>
<dbReference type="InterPro" id="IPR004680">
    <property type="entry name" value="Cit_transptr-like_dom"/>
</dbReference>
<evidence type="ECO:0000256" key="4">
    <source>
        <dbReference type="ARBA" id="ARBA00022737"/>
    </source>
</evidence>
<dbReference type="Proteomes" id="UP000216339">
    <property type="component" value="Unassembled WGS sequence"/>
</dbReference>
<feature type="transmembrane region" description="Helical" evidence="7">
    <location>
        <begin position="570"/>
        <end position="590"/>
    </location>
</feature>
<dbReference type="PANTHER" id="PTHR43652">
    <property type="entry name" value="BASIC AMINO ACID ANTIPORTER YFCC-RELATED"/>
    <property type="match status" value="1"/>
</dbReference>
<dbReference type="GO" id="GO:0005886">
    <property type="term" value="C:plasma membrane"/>
    <property type="evidence" value="ECO:0007669"/>
    <property type="project" value="TreeGrafter"/>
</dbReference>
<evidence type="ECO:0000313" key="9">
    <source>
        <dbReference type="EMBL" id="PAP75949.1"/>
    </source>
</evidence>
<comment type="caution">
    <text evidence="9">The sequence shown here is derived from an EMBL/GenBank/DDBJ whole genome shotgun (WGS) entry which is preliminary data.</text>
</comment>
<dbReference type="RefSeq" id="WP_095509592.1">
    <property type="nucleotide sequence ID" value="NZ_MQWD01000001.1"/>
</dbReference>
<feature type="transmembrane region" description="Helical" evidence="7">
    <location>
        <begin position="446"/>
        <end position="465"/>
    </location>
</feature>
<feature type="domain" description="RCK C-terminal" evidence="8">
    <location>
        <begin position="297"/>
        <end position="381"/>
    </location>
</feature>
<keyword evidence="10" id="KW-1185">Reference proteome</keyword>
<dbReference type="InterPro" id="IPR006037">
    <property type="entry name" value="RCK_C"/>
</dbReference>
<keyword evidence="2" id="KW-0813">Transport</keyword>
<feature type="transmembrane region" description="Helical" evidence="7">
    <location>
        <begin position="402"/>
        <end position="426"/>
    </location>
</feature>
<dbReference type="GO" id="GO:0008324">
    <property type="term" value="F:monoatomic cation transmembrane transporter activity"/>
    <property type="evidence" value="ECO:0007669"/>
    <property type="project" value="InterPro"/>
</dbReference>
<organism evidence="9 10">
    <name type="scientific">Rubrivirga marina</name>
    <dbReference type="NCBI Taxonomy" id="1196024"/>
    <lineage>
        <taxon>Bacteria</taxon>
        <taxon>Pseudomonadati</taxon>
        <taxon>Rhodothermota</taxon>
        <taxon>Rhodothermia</taxon>
        <taxon>Rhodothermales</taxon>
        <taxon>Rubricoccaceae</taxon>
        <taxon>Rubrivirga</taxon>
    </lineage>
</organism>
<feature type="transmembrane region" description="Helical" evidence="7">
    <location>
        <begin position="530"/>
        <end position="550"/>
    </location>
</feature>
<dbReference type="Pfam" id="PF03600">
    <property type="entry name" value="CitMHS"/>
    <property type="match status" value="1"/>
</dbReference>
<dbReference type="SUPFAM" id="SSF116726">
    <property type="entry name" value="TrkA C-terminal domain-like"/>
    <property type="match status" value="2"/>
</dbReference>
<feature type="transmembrane region" description="Helical" evidence="7">
    <location>
        <begin position="59"/>
        <end position="82"/>
    </location>
</feature>
<dbReference type="Pfam" id="PF02080">
    <property type="entry name" value="TrkA_C"/>
    <property type="match status" value="2"/>
</dbReference>
<dbReference type="PANTHER" id="PTHR43652:SF2">
    <property type="entry name" value="BASIC AMINO ACID ANTIPORTER YFCC-RELATED"/>
    <property type="match status" value="1"/>
</dbReference>
<gene>
    <name evidence="9" type="ORF">BSZ37_05595</name>
</gene>
<evidence type="ECO:0000256" key="6">
    <source>
        <dbReference type="ARBA" id="ARBA00023136"/>
    </source>
</evidence>
<reference evidence="9 10" key="1">
    <citation type="submission" date="2016-11" db="EMBL/GenBank/DDBJ databases">
        <title>Study of marine rhodopsin-containing bacteria.</title>
        <authorList>
            <person name="Yoshizawa S."/>
            <person name="Kumagai Y."/>
            <person name="Kogure K."/>
        </authorList>
    </citation>
    <scope>NUCLEOTIDE SEQUENCE [LARGE SCALE GENOMIC DNA]</scope>
    <source>
        <strain evidence="9 10">SAORIC-28</strain>
    </source>
</reference>
<feature type="transmembrane region" description="Helical" evidence="7">
    <location>
        <begin position="30"/>
        <end position="47"/>
    </location>
</feature>
<keyword evidence="5 7" id="KW-1133">Transmembrane helix</keyword>
<evidence type="ECO:0000256" key="3">
    <source>
        <dbReference type="ARBA" id="ARBA00022692"/>
    </source>
</evidence>
<sequence length="591" mass="61211">MGGLTWAAWATLAVVGAMLYALVRDLARADLVLVGAVGVLVALGVLSPQDAFAGFANPAVIAVASLFVLAAGVQNTGALGFADRALFPRQGGLTRSVAQMGGLLGVMSAVLNNTPIVAMVTPRAQAWCERAGIPPSKVLMFVAYSTTVGGTLTLIGTSTNLVVTGRMAEAGLEPLGMFTQTPVALPAALAALAVMALVSHRFLPGRRAGDGPVGDGLGRCLFEVRVPTGSPLVGQTIEEAGLRSLETAYLVHLRRDDDLVPATPESALRAGDTLTFQGSARALDGLLDRPGLARAVEPVSTPLLETLPLYEAVVAESSSLVGRTLREAEFRERYGGVVLAIQRADDALTGRLGRTPLHSGDLLVVEAANGFEKEWNARRDEFYLVAPRRPERPRPQPRKAPLALAILGTVIALAAAGIVPIDRAAFVGALAMIATRCLRGRDAREAVQLPTLVVIAMALGVGKALETTGLAVTFADAVVGVAGPAGPFGVLMALYLVTVVLTELITNNAAAALMIGMGLEAAAQAGVSPTVFGVAIALAASSGFLTPFGYQTNLMVMSAGGYRFADYVRAGAPVSLVYSATALLTMKLLWF</sequence>
<dbReference type="EMBL" id="MQWD01000001">
    <property type="protein sequence ID" value="PAP75949.1"/>
    <property type="molecule type" value="Genomic_DNA"/>
</dbReference>
<dbReference type="PROSITE" id="PS51202">
    <property type="entry name" value="RCK_C"/>
    <property type="match status" value="2"/>
</dbReference>
<comment type="subcellular location">
    <subcellularLocation>
        <location evidence="1">Membrane</location>
        <topology evidence="1">Multi-pass membrane protein</topology>
    </subcellularLocation>
</comment>
<dbReference type="AlphaFoldDB" id="A0A271IZM8"/>
<feature type="transmembrane region" description="Helical" evidence="7">
    <location>
        <begin position="138"/>
        <end position="157"/>
    </location>
</feature>
<feature type="domain" description="RCK C-terminal" evidence="8">
    <location>
        <begin position="208"/>
        <end position="292"/>
    </location>
</feature>
<dbReference type="InterPro" id="IPR051679">
    <property type="entry name" value="DASS-Related_Transporters"/>
</dbReference>
<evidence type="ECO:0000256" key="5">
    <source>
        <dbReference type="ARBA" id="ARBA00022989"/>
    </source>
</evidence>
<evidence type="ECO:0000256" key="1">
    <source>
        <dbReference type="ARBA" id="ARBA00004141"/>
    </source>
</evidence>
<evidence type="ECO:0000256" key="7">
    <source>
        <dbReference type="SAM" id="Phobius"/>
    </source>
</evidence>
<name>A0A271IZM8_9BACT</name>
<dbReference type="GO" id="GO:0006813">
    <property type="term" value="P:potassium ion transport"/>
    <property type="evidence" value="ECO:0007669"/>
    <property type="project" value="InterPro"/>
</dbReference>
<keyword evidence="3 7" id="KW-0812">Transmembrane</keyword>
<feature type="transmembrane region" description="Helical" evidence="7">
    <location>
        <begin position="177"/>
        <end position="198"/>
    </location>
</feature>
<evidence type="ECO:0000313" key="10">
    <source>
        <dbReference type="Proteomes" id="UP000216339"/>
    </source>
</evidence>
<evidence type="ECO:0000259" key="8">
    <source>
        <dbReference type="PROSITE" id="PS51202"/>
    </source>
</evidence>
<accession>A0A271IZM8</accession>
<dbReference type="InterPro" id="IPR036721">
    <property type="entry name" value="RCK_C_sf"/>
</dbReference>
<dbReference type="OrthoDB" id="9765532at2"/>
<keyword evidence="4" id="KW-0677">Repeat</keyword>
<keyword evidence="6 7" id="KW-0472">Membrane</keyword>
<feature type="transmembrane region" description="Helical" evidence="7">
    <location>
        <begin position="6"/>
        <end position="23"/>
    </location>
</feature>